<reference evidence="2" key="1">
    <citation type="submission" date="2009-10" db="EMBL/GenBank/DDBJ databases">
        <title>Diversity of trophic interactions inside an arsenic-rich microbial ecosystem.</title>
        <authorList>
            <person name="Bertin P.N."/>
            <person name="Heinrich-Salmeron A."/>
            <person name="Pelletier E."/>
            <person name="Goulhen-Chollet F."/>
            <person name="Arsene-Ploetze F."/>
            <person name="Gallien S."/>
            <person name="Calteau A."/>
            <person name="Vallenet D."/>
            <person name="Casiot C."/>
            <person name="Chane-Woon-Ming B."/>
            <person name="Giloteaux L."/>
            <person name="Barakat M."/>
            <person name="Bonnefoy V."/>
            <person name="Bruneel O."/>
            <person name="Chandler M."/>
            <person name="Cleiss J."/>
            <person name="Duran R."/>
            <person name="Elbaz-Poulichet F."/>
            <person name="Fonknechten N."/>
            <person name="Lauga B."/>
            <person name="Mornico D."/>
            <person name="Ortet P."/>
            <person name="Schaeffer C."/>
            <person name="Siguier P."/>
            <person name="Alexander Thil Smith A."/>
            <person name="Van Dorsselaer A."/>
            <person name="Weissenbach J."/>
            <person name="Medigue C."/>
            <person name="Le Paslier D."/>
        </authorList>
    </citation>
    <scope>NUCLEOTIDE SEQUENCE</scope>
</reference>
<dbReference type="Gene3D" id="2.60.40.1120">
    <property type="entry name" value="Carboxypeptidase-like, regulatory domain"/>
    <property type="match status" value="1"/>
</dbReference>
<feature type="compositionally biased region" description="Pro residues" evidence="1">
    <location>
        <begin position="121"/>
        <end position="132"/>
    </location>
</feature>
<name>E6PI62_9ZZZZ</name>
<evidence type="ECO:0000256" key="1">
    <source>
        <dbReference type="SAM" id="MobiDB-lite"/>
    </source>
</evidence>
<dbReference type="GO" id="GO:0030246">
    <property type="term" value="F:carbohydrate binding"/>
    <property type="evidence" value="ECO:0007669"/>
    <property type="project" value="InterPro"/>
</dbReference>
<comment type="caution">
    <text evidence="2">The sequence shown here is derived from an EMBL/GenBank/DDBJ whole genome shotgun (WGS) entry which is preliminary data.</text>
</comment>
<accession>E6PI62</accession>
<organism evidence="2">
    <name type="scientific">mine drainage metagenome</name>
    <dbReference type="NCBI Taxonomy" id="410659"/>
    <lineage>
        <taxon>unclassified sequences</taxon>
        <taxon>metagenomes</taxon>
        <taxon>ecological metagenomes</taxon>
    </lineage>
</organism>
<feature type="compositionally biased region" description="Low complexity" evidence="1">
    <location>
        <begin position="133"/>
        <end position="155"/>
    </location>
</feature>
<gene>
    <name evidence="2" type="ORF">CARN1_0632</name>
</gene>
<protein>
    <recommendedName>
        <fullName evidence="3">Carboxypeptidase-like regulatory domain-containing protein</fullName>
    </recommendedName>
</protein>
<dbReference type="Pfam" id="PF13620">
    <property type="entry name" value="CarboxypepD_reg"/>
    <property type="match status" value="1"/>
</dbReference>
<dbReference type="PROSITE" id="PS51257">
    <property type="entry name" value="PROKAR_LIPOPROTEIN"/>
    <property type="match status" value="1"/>
</dbReference>
<evidence type="ECO:0000313" key="2">
    <source>
        <dbReference type="EMBL" id="CBH76152.1"/>
    </source>
</evidence>
<dbReference type="AlphaFoldDB" id="E6PI62"/>
<dbReference type="EMBL" id="CABL01000019">
    <property type="protein sequence ID" value="CBH76152.1"/>
    <property type="molecule type" value="Genomic_DNA"/>
</dbReference>
<dbReference type="InterPro" id="IPR013784">
    <property type="entry name" value="Carb-bd-like_fold"/>
</dbReference>
<sequence length="155" mass="15712">MQRTLVIALLVLTAIGSSCSPPPNVVGVQSYGTVVGRVLDATTNLPIPEALVSVGSLYTATADKKGGFVLTGVPIGNQVVQVHAPGYTYVSKRVFVLQNKTANARYLRLVPAALPAGEATLPPPGTPSPSPEPSASASPEPSSTPSPTVSASPSP</sequence>
<proteinExistence type="predicted"/>
<feature type="region of interest" description="Disordered" evidence="1">
    <location>
        <begin position="116"/>
        <end position="155"/>
    </location>
</feature>
<evidence type="ECO:0008006" key="3">
    <source>
        <dbReference type="Google" id="ProtNLM"/>
    </source>
</evidence>
<dbReference type="SUPFAM" id="SSF49452">
    <property type="entry name" value="Starch-binding domain-like"/>
    <property type="match status" value="1"/>
</dbReference>